<evidence type="ECO:0000256" key="4">
    <source>
        <dbReference type="ARBA" id="ARBA00034490"/>
    </source>
</evidence>
<organism evidence="6 7">
    <name type="scientific">Halomicronema hongdechloris C2206</name>
    <dbReference type="NCBI Taxonomy" id="1641165"/>
    <lineage>
        <taxon>Bacteria</taxon>
        <taxon>Bacillati</taxon>
        <taxon>Cyanobacteriota</taxon>
        <taxon>Cyanophyceae</taxon>
        <taxon>Nodosilineales</taxon>
        <taxon>Nodosilineaceae</taxon>
        <taxon>Halomicronema</taxon>
    </lineage>
</organism>
<dbReference type="GO" id="GO:0016491">
    <property type="term" value="F:oxidoreductase activity"/>
    <property type="evidence" value="ECO:0007669"/>
    <property type="project" value="UniProtKB-KW"/>
</dbReference>
<dbReference type="SUPFAM" id="SSF50090">
    <property type="entry name" value="Electron transport accessory proteins"/>
    <property type="match status" value="1"/>
</dbReference>
<evidence type="ECO:0000313" key="6">
    <source>
        <dbReference type="EMBL" id="ASC70102.1"/>
    </source>
</evidence>
<proteinExistence type="inferred from homology"/>
<dbReference type="STRING" id="1641165.XM38_04720"/>
<comment type="similarity">
    <text evidence="4">Belongs to the ferredoxin thioredoxin reductase alpha subunit family.</text>
</comment>
<dbReference type="PANTHER" id="PTHR46937:SF4">
    <property type="entry name" value="FERREDOXIN-THIOREDOXIN REDUCTASE SUBUNIT A1, CHLOROPLASTIC"/>
    <property type="match status" value="1"/>
</dbReference>
<accession>A0A1Z3HIF2</accession>
<evidence type="ECO:0000313" key="7">
    <source>
        <dbReference type="Proteomes" id="UP000191901"/>
    </source>
</evidence>
<evidence type="ECO:0000259" key="5">
    <source>
        <dbReference type="Pfam" id="PF02941"/>
    </source>
</evidence>
<dbReference type="AlphaFoldDB" id="A0A1Z3HIF2"/>
<dbReference type="InterPro" id="IPR008990">
    <property type="entry name" value="Elect_transpt_acc-like_dom_sf"/>
</dbReference>
<evidence type="ECO:0000256" key="3">
    <source>
        <dbReference type="ARBA" id="ARBA00034474"/>
    </source>
</evidence>
<comment type="subunit">
    <text evidence="2">Heterodimer of subunit A (variable subunit) and subunit B (catalytic subunit). Heterodimeric FTR forms a complex with ferredoxin and thioredoxin.</text>
</comment>
<gene>
    <name evidence="6" type="primary">ftrV</name>
    <name evidence="6" type="ORF">XM38_010320</name>
</gene>
<sequence>MKVGDRVRVKDSVIFYHHPKHRNDAFDAKGMEGTVVKVLSDYQGRVISANYPVRVEFPLEGAKRPFRAHLRTDELEIVEEAN</sequence>
<protein>
    <submittedName>
        <fullName evidence="6">Ferredoxin-thioredoxin reductase, variable chain</fullName>
    </submittedName>
</protein>
<comment type="function">
    <text evidence="3">Variable subunit of the ferredoxin-thioredoxin reductase (FTR), which catalyzes the two-electron reduction of thioredoxins by the electrons provided by reduced ferredoxin.</text>
</comment>
<feature type="domain" description="Ferredoxin thioredoxin reductase alpha chain" evidence="5">
    <location>
        <begin position="3"/>
        <end position="74"/>
    </location>
</feature>
<dbReference type="Gene3D" id="2.30.30.50">
    <property type="match status" value="1"/>
</dbReference>
<dbReference type="RefSeq" id="WP_080806313.1">
    <property type="nucleotide sequence ID" value="NZ_CP021983.2"/>
</dbReference>
<evidence type="ECO:0000256" key="1">
    <source>
        <dbReference type="ARBA" id="ARBA00023002"/>
    </source>
</evidence>
<dbReference type="KEGG" id="hhg:XM38_010320"/>
<dbReference type="PANTHER" id="PTHR46937">
    <property type="entry name" value="FERREDOXIN-THIOREDOXIN REDUCTASE, VARIABLE CHAIN"/>
    <property type="match status" value="1"/>
</dbReference>
<keyword evidence="7" id="KW-1185">Reference proteome</keyword>
<dbReference type="EMBL" id="CP021983">
    <property type="protein sequence ID" value="ASC70102.1"/>
    <property type="molecule type" value="Genomic_DNA"/>
</dbReference>
<dbReference type="GO" id="GO:0015979">
    <property type="term" value="P:photosynthesis"/>
    <property type="evidence" value="ECO:0007669"/>
    <property type="project" value="InterPro"/>
</dbReference>
<reference evidence="6 7" key="1">
    <citation type="journal article" date="2016" name="Biochim. Biophys. Acta">
        <title>Characterization of red-shifted phycobilisomes isolated from the chlorophyll f-containing cyanobacterium Halomicronema hongdechloris.</title>
        <authorList>
            <person name="Li Y."/>
            <person name="Lin Y."/>
            <person name="Garvey C.J."/>
            <person name="Birch D."/>
            <person name="Corkery R.W."/>
            <person name="Loughlin P.C."/>
            <person name="Scheer H."/>
            <person name="Willows R.D."/>
            <person name="Chen M."/>
        </authorList>
    </citation>
    <scope>NUCLEOTIDE SEQUENCE [LARGE SCALE GENOMIC DNA]</scope>
    <source>
        <strain evidence="6 7">C2206</strain>
    </source>
</reference>
<name>A0A1Z3HIF2_9CYAN</name>
<dbReference type="InterPro" id="IPR004207">
    <property type="entry name" value="Fd_thioredoxin_Rdtase_alpha"/>
</dbReference>
<keyword evidence="1" id="KW-0560">Oxidoreductase</keyword>
<dbReference type="InterPro" id="IPR044166">
    <property type="entry name" value="FTRV"/>
</dbReference>
<evidence type="ECO:0000256" key="2">
    <source>
        <dbReference type="ARBA" id="ARBA00026011"/>
    </source>
</evidence>
<dbReference type="OrthoDB" id="462709at2"/>
<dbReference type="Proteomes" id="UP000191901">
    <property type="component" value="Chromosome"/>
</dbReference>
<dbReference type="Pfam" id="PF02941">
    <property type="entry name" value="FeThRed_A"/>
    <property type="match status" value="1"/>
</dbReference>